<evidence type="ECO:0000313" key="1">
    <source>
        <dbReference type="EMBL" id="KUG29030.1"/>
    </source>
</evidence>
<protein>
    <recommendedName>
        <fullName evidence="2">DUF2917 domain-containing protein</fullName>
    </recommendedName>
</protein>
<dbReference type="AlphaFoldDB" id="A0A0W8G7E7"/>
<dbReference type="InterPro" id="IPR021317">
    <property type="entry name" value="DUF2917"/>
</dbReference>
<organism evidence="1">
    <name type="scientific">hydrocarbon metagenome</name>
    <dbReference type="NCBI Taxonomy" id="938273"/>
    <lineage>
        <taxon>unclassified sequences</taxon>
        <taxon>metagenomes</taxon>
        <taxon>ecological metagenomes</taxon>
    </lineage>
</organism>
<dbReference type="Pfam" id="PF11142">
    <property type="entry name" value="DUF2917"/>
    <property type="match status" value="1"/>
</dbReference>
<gene>
    <name evidence="1" type="ORF">ASZ90_001085</name>
</gene>
<dbReference type="EMBL" id="LNQE01000141">
    <property type="protein sequence ID" value="KUG29030.1"/>
    <property type="molecule type" value="Genomic_DNA"/>
</dbReference>
<comment type="caution">
    <text evidence="1">The sequence shown here is derived from an EMBL/GenBank/DDBJ whole genome shotgun (WGS) entry which is preliminary data.</text>
</comment>
<evidence type="ECO:0008006" key="2">
    <source>
        <dbReference type="Google" id="ProtNLM"/>
    </source>
</evidence>
<proteinExistence type="predicted"/>
<reference evidence="1" key="1">
    <citation type="journal article" date="2015" name="Proc. Natl. Acad. Sci. U.S.A.">
        <title>Networks of energetic and metabolic interactions define dynamics in microbial communities.</title>
        <authorList>
            <person name="Embree M."/>
            <person name="Liu J.K."/>
            <person name="Al-Bassam M.M."/>
            <person name="Zengler K."/>
        </authorList>
    </citation>
    <scope>NUCLEOTIDE SEQUENCE</scope>
</reference>
<accession>A0A0W8G7E7</accession>
<sequence length="120" mass="13105">MFADRAREDVLLAGKNLGLLDVLVRRLADAEWVRRRKRSLASLFSARKTLTATLDDGKPLAVTGAGYCRVECLSGRAWVTAEDVGRDFALAPGQRLVLADGGRIVVNAVKGTARVRLRWA</sequence>
<name>A0A0W8G7E7_9ZZZZ</name>